<accession>A0ABQ2KBY6</accession>
<evidence type="ECO:0000313" key="2">
    <source>
        <dbReference type="Proteomes" id="UP000658127"/>
    </source>
</evidence>
<proteinExistence type="predicted"/>
<comment type="caution">
    <text evidence="1">The sequence shown here is derived from an EMBL/GenBank/DDBJ whole genome shotgun (WGS) entry which is preliminary data.</text>
</comment>
<name>A0ABQ2KBY6_9NOCA</name>
<evidence type="ECO:0008006" key="3">
    <source>
        <dbReference type="Google" id="ProtNLM"/>
    </source>
</evidence>
<evidence type="ECO:0000313" key="1">
    <source>
        <dbReference type="EMBL" id="GGN78467.1"/>
    </source>
</evidence>
<keyword evidence="2" id="KW-1185">Reference proteome</keyword>
<organism evidence="1 2">
    <name type="scientific">Nocardia rhizosphaerihabitans</name>
    <dbReference type="NCBI Taxonomy" id="1691570"/>
    <lineage>
        <taxon>Bacteria</taxon>
        <taxon>Bacillati</taxon>
        <taxon>Actinomycetota</taxon>
        <taxon>Actinomycetes</taxon>
        <taxon>Mycobacteriales</taxon>
        <taxon>Nocardiaceae</taxon>
        <taxon>Nocardia</taxon>
    </lineage>
</organism>
<reference evidence="2" key="1">
    <citation type="journal article" date="2019" name="Int. J. Syst. Evol. Microbiol.">
        <title>The Global Catalogue of Microorganisms (GCM) 10K type strain sequencing project: providing services to taxonomists for standard genome sequencing and annotation.</title>
        <authorList>
            <consortium name="The Broad Institute Genomics Platform"/>
            <consortium name="The Broad Institute Genome Sequencing Center for Infectious Disease"/>
            <person name="Wu L."/>
            <person name="Ma J."/>
        </authorList>
    </citation>
    <scope>NUCLEOTIDE SEQUENCE [LARGE SCALE GENOMIC DNA]</scope>
    <source>
        <strain evidence="2">CGMCC 4.7329</strain>
    </source>
</reference>
<dbReference type="EMBL" id="BMNE01000003">
    <property type="protein sequence ID" value="GGN78467.1"/>
    <property type="molecule type" value="Genomic_DNA"/>
</dbReference>
<protein>
    <recommendedName>
        <fullName evidence="3">Amidoligase enzyme</fullName>
    </recommendedName>
</protein>
<dbReference type="RefSeq" id="WP_229739783.1">
    <property type="nucleotide sequence ID" value="NZ_BMNE01000003.1"/>
</dbReference>
<sequence length="416" mass="46125">MPTAVLDIPVDFAECESCSTRTPPDDLIHTADAEEVCASCASELDLCQSCDRPSRDVAQTVDEEDLCAECRSGLSECDDCSRYTDHITAVLSGGDVCPDCAEEYSTCFDCNLVVADPVSINGDYAVCPDCREDYDRCRGCQWLFRGCEYYCEDCARPDHSRVHDSDYKPAPDFHGLGPLFLGLELEVRTSYTGYDDSVKAANTQLDSLGYLKDDASVSDGFELVTHPMSFDYAMANFPWSLLPRLRLLGCYTDGEVGIHIHLSRAGFDSPAHIYRWLKLIYRNEPAVTALARRRYSEWAQFDPGIRAMAKALAHGDHGWGRYHAVNARPTDTFELRVFASSLRTRQVQAALAFADASVEYTRRLRSGDVARGGWDWSAFTAWVSTRPQYAPLTAELSALAATGAFIDLEEAYPCAS</sequence>
<gene>
    <name evidence="1" type="ORF">GCM10011610_26000</name>
</gene>
<dbReference type="Proteomes" id="UP000658127">
    <property type="component" value="Unassembled WGS sequence"/>
</dbReference>